<dbReference type="AlphaFoldDB" id="M7NXH4"/>
<name>M7NXH4_9GAMM</name>
<dbReference type="STRING" id="1286106.MPL1_13252"/>
<dbReference type="InterPro" id="IPR041492">
    <property type="entry name" value="HAD_2"/>
</dbReference>
<dbReference type="OrthoDB" id="9782449at2"/>
<sequence>MQDLQAVIFNLDAALTEIWAEGHRQAFNRAFQQAGLDWYWDESMYQMLVSKGTGRQCLQYYLENFHLQCGFAGDLKTMLDKLYMEQQRIYADWFKMQAMPLKKGLTRLVAELKQSSIRPALVSIHCEDERCLWSSSPPEEQICDGFEAIALASQLKNKQAAADVYRDCLKQLGVDASACIAIVDSQAGLSPANEAGIAAVLLVSHHSNQKPFATTGGVIESQAEMEIYPASSIVDAEADIVDLPLLKQLHYRAIYA</sequence>
<dbReference type="RefSeq" id="WP_009727584.1">
    <property type="nucleotide sequence ID" value="NZ_APHR01000090.1"/>
</dbReference>
<dbReference type="InterPro" id="IPR036412">
    <property type="entry name" value="HAD-like_sf"/>
</dbReference>
<accession>M7NXH4</accession>
<dbReference type="InterPro" id="IPR044999">
    <property type="entry name" value="CbbY-like"/>
</dbReference>
<dbReference type="PATRIC" id="fig|1286106.3.peg.2643"/>
<evidence type="ECO:0000313" key="2">
    <source>
        <dbReference type="Proteomes" id="UP000012019"/>
    </source>
</evidence>
<dbReference type="Gene3D" id="3.40.50.1000">
    <property type="entry name" value="HAD superfamily/HAD-like"/>
    <property type="match status" value="1"/>
</dbReference>
<reference evidence="1 2" key="1">
    <citation type="journal article" date="2013" name="Genome Announc.">
        <title>Draft Genome Sequence of Methylophaga lonarensis MPLT, a Haloalkaliphilic (Non-Methane-Utilizing) Methylotroph.</title>
        <authorList>
            <person name="Shetty S.A."/>
            <person name="Marathe N.P."/>
            <person name="Munot H."/>
            <person name="Antony C.P."/>
            <person name="Dhotre D.P."/>
            <person name="Murrell J.C."/>
            <person name="Shouche Y.S."/>
        </authorList>
    </citation>
    <scope>NUCLEOTIDE SEQUENCE [LARGE SCALE GENOMIC DNA]</scope>
    <source>
        <strain evidence="1 2">MPL</strain>
    </source>
</reference>
<dbReference type="Pfam" id="PF13419">
    <property type="entry name" value="HAD_2"/>
    <property type="match status" value="1"/>
</dbReference>
<proteinExistence type="predicted"/>
<dbReference type="Gene3D" id="1.10.150.240">
    <property type="entry name" value="Putative phosphatase, domain 2"/>
    <property type="match status" value="1"/>
</dbReference>
<dbReference type="PANTHER" id="PTHR42896">
    <property type="entry name" value="XYLULOSE-1,5-BISPHOSPHATE (XUBP) PHOSPHATASE"/>
    <property type="match status" value="1"/>
</dbReference>
<evidence type="ECO:0000313" key="1">
    <source>
        <dbReference type="EMBL" id="EMR11876.1"/>
    </source>
</evidence>
<dbReference type="GO" id="GO:0016787">
    <property type="term" value="F:hydrolase activity"/>
    <property type="evidence" value="ECO:0007669"/>
    <property type="project" value="UniProtKB-KW"/>
</dbReference>
<dbReference type="eggNOG" id="COG0637">
    <property type="taxonomic scope" value="Bacteria"/>
</dbReference>
<dbReference type="PANTHER" id="PTHR42896:SF2">
    <property type="entry name" value="CBBY-LIKE PROTEIN"/>
    <property type="match status" value="1"/>
</dbReference>
<dbReference type="InterPro" id="IPR023214">
    <property type="entry name" value="HAD_sf"/>
</dbReference>
<dbReference type="Proteomes" id="UP000012019">
    <property type="component" value="Unassembled WGS sequence"/>
</dbReference>
<keyword evidence="2" id="KW-1185">Reference proteome</keyword>
<comment type="caution">
    <text evidence="1">The sequence shown here is derived from an EMBL/GenBank/DDBJ whole genome shotgun (WGS) entry which is preliminary data.</text>
</comment>
<organism evidence="1 2">
    <name type="scientific">Methylophaga lonarensis MPL</name>
    <dbReference type="NCBI Taxonomy" id="1286106"/>
    <lineage>
        <taxon>Bacteria</taxon>
        <taxon>Pseudomonadati</taxon>
        <taxon>Pseudomonadota</taxon>
        <taxon>Gammaproteobacteria</taxon>
        <taxon>Thiotrichales</taxon>
        <taxon>Piscirickettsiaceae</taxon>
        <taxon>Methylophaga</taxon>
    </lineage>
</organism>
<keyword evidence="1" id="KW-0378">Hydrolase</keyword>
<protein>
    <submittedName>
        <fullName evidence="1">Haloacid dehalogenase-like hydrolase</fullName>
    </submittedName>
</protein>
<dbReference type="SUPFAM" id="SSF56784">
    <property type="entry name" value="HAD-like"/>
    <property type="match status" value="1"/>
</dbReference>
<gene>
    <name evidence="1" type="ORF">MPL1_13252</name>
</gene>
<dbReference type="EMBL" id="APHR01000090">
    <property type="protein sequence ID" value="EMR11876.1"/>
    <property type="molecule type" value="Genomic_DNA"/>
</dbReference>
<dbReference type="InterPro" id="IPR023198">
    <property type="entry name" value="PGP-like_dom2"/>
</dbReference>